<dbReference type="CDD" id="cd06849">
    <property type="entry name" value="lipoyl_domain"/>
    <property type="match status" value="2"/>
</dbReference>
<dbReference type="PANTHER" id="PTHR23151">
    <property type="entry name" value="DIHYDROLIPOAMIDE ACETYL/SUCCINYL-TRANSFERASE-RELATED"/>
    <property type="match status" value="1"/>
</dbReference>
<dbReference type="SUPFAM" id="SSF52777">
    <property type="entry name" value="CoA-dependent acyltransferases"/>
    <property type="match status" value="1"/>
</dbReference>
<feature type="compositionally biased region" description="Pro residues" evidence="5">
    <location>
        <begin position="1155"/>
        <end position="1165"/>
    </location>
</feature>
<dbReference type="InterPro" id="IPR023213">
    <property type="entry name" value="CAT-like_dom_sf"/>
</dbReference>
<feature type="region of interest" description="Disordered" evidence="5">
    <location>
        <begin position="312"/>
        <end position="371"/>
    </location>
</feature>
<feature type="domain" description="Lipoyl-binding" evidence="6">
    <location>
        <begin position="1058"/>
        <end position="1133"/>
    </location>
</feature>
<dbReference type="InterPro" id="IPR000089">
    <property type="entry name" value="Biotin_lipoyl"/>
</dbReference>
<reference evidence="8 9" key="1">
    <citation type="journal article" date="2010" name="Science">
        <title>Genomic comparison of the ants Camponotus floridanus and Harpegnathos saltator.</title>
        <authorList>
            <person name="Bonasio R."/>
            <person name="Zhang G."/>
            <person name="Ye C."/>
            <person name="Mutti N.S."/>
            <person name="Fang X."/>
            <person name="Qin N."/>
            <person name="Donahue G."/>
            <person name="Yang P."/>
            <person name="Li Q."/>
            <person name="Li C."/>
            <person name="Zhang P."/>
            <person name="Huang Z."/>
            <person name="Berger S.L."/>
            <person name="Reinberg D."/>
            <person name="Wang J."/>
            <person name="Liebig J."/>
        </authorList>
    </citation>
    <scope>NUCLEOTIDE SEQUENCE [LARGE SCALE GENOMIC DNA]</scope>
    <source>
        <strain evidence="8 9">R22 G/1</strain>
    </source>
</reference>
<dbReference type="PANTHER" id="PTHR23151:SF90">
    <property type="entry name" value="DIHYDROLIPOYLLYSINE-RESIDUE ACETYLTRANSFERASE COMPONENT OF PYRUVATE DEHYDROGENASE COMPLEX, MITOCHONDRIAL-RELATED"/>
    <property type="match status" value="1"/>
</dbReference>
<dbReference type="GO" id="GO:0045254">
    <property type="term" value="C:pyruvate dehydrogenase complex"/>
    <property type="evidence" value="ECO:0007669"/>
    <property type="project" value="InterPro"/>
</dbReference>
<proteinExistence type="inferred from homology"/>
<evidence type="ECO:0000256" key="5">
    <source>
        <dbReference type="SAM" id="MobiDB-lite"/>
    </source>
</evidence>
<dbReference type="InterPro" id="IPR036625">
    <property type="entry name" value="E3-bd_dom_sf"/>
</dbReference>
<dbReference type="GO" id="GO:0016746">
    <property type="term" value="F:acyltransferase activity"/>
    <property type="evidence" value="ECO:0007669"/>
    <property type="project" value="InterPro"/>
</dbReference>
<dbReference type="InterPro" id="IPR057971">
    <property type="entry name" value="PKHA4-7_TBCA"/>
</dbReference>
<keyword evidence="8" id="KW-0670">Pyruvate</keyword>
<dbReference type="EMBL" id="GL448433">
    <property type="protein sequence ID" value="EFN84657.1"/>
    <property type="molecule type" value="Genomic_DNA"/>
</dbReference>
<dbReference type="Proteomes" id="UP000008237">
    <property type="component" value="Unassembled WGS sequence"/>
</dbReference>
<dbReference type="PROSITE" id="PS00189">
    <property type="entry name" value="LIPOYL"/>
    <property type="match status" value="1"/>
</dbReference>
<accession>E2BI31</accession>
<keyword evidence="8" id="KW-0808">Transferase</keyword>
<feature type="domain" description="Lipoyl-binding" evidence="6">
    <location>
        <begin position="936"/>
        <end position="1015"/>
    </location>
</feature>
<feature type="compositionally biased region" description="Low complexity" evidence="5">
    <location>
        <begin position="1037"/>
        <end position="1052"/>
    </location>
</feature>
<keyword evidence="4" id="KW-0175">Coiled coil</keyword>
<feature type="compositionally biased region" description="Polar residues" evidence="5">
    <location>
        <begin position="621"/>
        <end position="630"/>
    </location>
</feature>
<feature type="region of interest" description="Disordered" evidence="5">
    <location>
        <begin position="1149"/>
        <end position="1179"/>
    </location>
</feature>
<feature type="region of interest" description="Disordered" evidence="5">
    <location>
        <begin position="879"/>
        <end position="898"/>
    </location>
</feature>
<evidence type="ECO:0000256" key="1">
    <source>
        <dbReference type="ARBA" id="ARBA00007317"/>
    </source>
</evidence>
<dbReference type="InterPro" id="IPR011053">
    <property type="entry name" value="Single_hybrid_motif"/>
</dbReference>
<feature type="compositionally biased region" description="Polar residues" evidence="5">
    <location>
        <begin position="344"/>
        <end position="371"/>
    </location>
</feature>
<feature type="compositionally biased region" description="Basic and acidic residues" evidence="5">
    <location>
        <begin position="491"/>
        <end position="503"/>
    </location>
</feature>
<dbReference type="Gene3D" id="2.40.50.100">
    <property type="match status" value="2"/>
</dbReference>
<dbReference type="Pfam" id="PF00364">
    <property type="entry name" value="Biotin_lipoyl"/>
    <property type="match status" value="2"/>
</dbReference>
<dbReference type="GO" id="GO:0005739">
    <property type="term" value="C:mitochondrion"/>
    <property type="evidence" value="ECO:0007669"/>
    <property type="project" value="TreeGrafter"/>
</dbReference>
<feature type="region of interest" description="Disordered" evidence="5">
    <location>
        <begin position="614"/>
        <end position="686"/>
    </location>
</feature>
<dbReference type="PROSITE" id="PS50968">
    <property type="entry name" value="BIOTINYL_LIPOYL"/>
    <property type="match status" value="2"/>
</dbReference>
<feature type="compositionally biased region" description="Polar residues" evidence="5">
    <location>
        <begin position="64"/>
        <end position="75"/>
    </location>
</feature>
<feature type="domain" description="Peripheral subunit-binding (PSBD)" evidence="7">
    <location>
        <begin position="1182"/>
        <end position="1219"/>
    </location>
</feature>
<evidence type="ECO:0000259" key="7">
    <source>
        <dbReference type="PROSITE" id="PS51826"/>
    </source>
</evidence>
<dbReference type="FunFam" id="2.40.50.100:FF:000010">
    <property type="entry name" value="Acetyltransferase component of pyruvate dehydrogenase complex"/>
    <property type="match status" value="2"/>
</dbReference>
<evidence type="ECO:0000313" key="8">
    <source>
        <dbReference type="EMBL" id="EFN84657.1"/>
    </source>
</evidence>
<keyword evidence="9" id="KW-1185">Reference proteome</keyword>
<dbReference type="InterPro" id="IPR004167">
    <property type="entry name" value="PSBD"/>
</dbReference>
<dbReference type="InterPro" id="IPR003016">
    <property type="entry name" value="2-oxoA_DH_lipoyl-BS"/>
</dbReference>
<dbReference type="InterPro" id="IPR001078">
    <property type="entry name" value="2-oxoacid_DH_actylTfrase"/>
</dbReference>
<keyword evidence="2" id="KW-0450">Lipoyl</keyword>
<dbReference type="OrthoDB" id="43122at2759"/>
<sequence>METCHMEIEAQARLAELDTPRRLENLQKLEELKRHLMDLEKQYEKSKPLVNLVDNMVKLGSLYNRNTANGTSNAPGSRHDPMHENARDHRDRLEFNQRVQEQRLLAEERRDWDRLSPDHGQLQAKVQQLYKLDRLLQEESGTLHSLQQDKEILEKALGGLRHKLQGSRSNLAEAERYRKQQLLLERELSRVRVLLAHNSKKLEETVAENARLEQDLVVLRQKLQASRRYAGNITRDTSSTTAPLEAELRRVQQLVGDLQRQRKELSIQVRQLTEKSHSLVQQIRPQAAHAPQVHHPKKRTQNSWLETDLDSGITLDHGLDSSSSPPLSASPPSKHNDNPHQRYGSPTQYKDSSPLSRHPNQQPYAQPSQNHISALSPQLREQIQQHQLKQQLLKDQMQGKGSTIQVAPLYVNTDSRVPGDYITDTSKHNGSVLNGAPNPAPEYIPPPPPPPLSEEALLLNDNYRQNEDNKFAGLMHNREKQEIKTVRIVKRESERRQRDRGDRTGNLGIPLTNGLQAPGGAKRLCDDDLGGSQKFEKAQLGRVVEESPIVHAQSTVQLSELDDVQFQRSMSLPRGFGGQKQHSGVHYGPVVPPPRSDSMHALKSMMARRHKIRFESHDGSSDSTLSPYTDSTTSSSHMAMSSPNYSTTSSYSPSQNPSYPPQTAAAAQPHHYYNPPGPYRHYDGAASSSIRPPGILAGAMSPELTSPTNVGVHERPATAIAAIASGAPSTKTSESPQLSPVFKSEAAKQIIKEMTEKRVEGPRRRQIPREKRRHYTVSSSKPVLDLQDTFSKMGMGRARDDLDMERALRPRINAPDVVRSTLSHKELKYNESTIDQLLGTPNKIVIPERYIPEQTPELTAEEQQQRLKKAEAIRKMLSETTVTAPEGGDDESNVEKSDTLKRKVVEEKRQREHILQLNQILAKQVMEKSKMVAVKGKEMLMPSLSPTMETGTIVKWIKKEGDKIEPGDAVADIQTDKAVVTMEFEDESILAKIIVPEGTKDVKVGTLIALTVEIDEDWKTVEMPDGATAPEASVDKPAAAQPPSTPATTQAAEPPPGQQNIPMPALSPTMTTGTIVKWLKQEGDEIQPGDALAEIQTDKAVMTFELEDEGVLAKILIPEGSQVEVGQLIAITVEKGMDWKQVVVPTLTKPSAASAPPPPPPPPSSAQPTAPAGAKPPPSGQVYGLAVKRLLEEYGLSSGSIKGTGRTNRLLKSDVLAYIQAHNIGKVTLKAEEVPTAAKARPPSPSETHVLTGKPSPYEDVEISNIRAVIAKRLGESKSTIPHSYAAIDINIDKLIELRGKLKTEDINVSINDFVTKAVAYALVECPDINTLYQNGQVVRVPKIDVSVAVATPSGLITPIVFDTVGKSLTDISKNVRELAEKARKSQLKPHEFQGGTFTISNLGMFGIKEFSAIINPPQTAILAVGAGREELDSSLTKVTRMTAKLSYDRRAIDEDQAADFLAVLRSMLQDPSFLVAGKIPALRYKRDIY</sequence>
<dbReference type="InParanoid" id="E2BI31"/>
<dbReference type="Gene3D" id="4.10.320.10">
    <property type="entry name" value="E3-binding domain"/>
    <property type="match status" value="1"/>
</dbReference>
<dbReference type="SUPFAM" id="SSF47005">
    <property type="entry name" value="Peripheral subunit-binding domain of 2-oxo acid dehydrogenase complex"/>
    <property type="match status" value="1"/>
</dbReference>
<evidence type="ECO:0000313" key="9">
    <source>
        <dbReference type="Proteomes" id="UP000008237"/>
    </source>
</evidence>
<dbReference type="STRING" id="610380.E2BI31"/>
<comment type="similarity">
    <text evidence="1">Belongs to the 2-oxoacid dehydrogenase family.</text>
</comment>
<evidence type="ECO:0000256" key="4">
    <source>
        <dbReference type="SAM" id="Coils"/>
    </source>
</evidence>
<feature type="coiled-coil region" evidence="4">
    <location>
        <begin position="195"/>
        <end position="275"/>
    </location>
</feature>
<feature type="region of interest" description="Disordered" evidence="5">
    <location>
        <begin position="491"/>
        <end position="520"/>
    </location>
</feature>
<dbReference type="Pfam" id="PF00198">
    <property type="entry name" value="2-oxoacid_dh"/>
    <property type="match status" value="1"/>
</dbReference>
<feature type="compositionally biased region" description="Basic and acidic residues" evidence="5">
    <location>
        <begin position="757"/>
        <end position="769"/>
    </location>
</feature>
<organism evidence="9">
    <name type="scientific">Harpegnathos saltator</name>
    <name type="common">Jerdon's jumping ant</name>
    <dbReference type="NCBI Taxonomy" id="610380"/>
    <lineage>
        <taxon>Eukaryota</taxon>
        <taxon>Metazoa</taxon>
        <taxon>Ecdysozoa</taxon>
        <taxon>Arthropoda</taxon>
        <taxon>Hexapoda</taxon>
        <taxon>Insecta</taxon>
        <taxon>Pterygota</taxon>
        <taxon>Neoptera</taxon>
        <taxon>Endopterygota</taxon>
        <taxon>Hymenoptera</taxon>
        <taxon>Apocrita</taxon>
        <taxon>Aculeata</taxon>
        <taxon>Formicoidea</taxon>
        <taxon>Formicidae</taxon>
        <taxon>Ponerinae</taxon>
        <taxon>Ponerini</taxon>
        <taxon>Harpegnathos</taxon>
    </lineage>
</organism>
<dbReference type="InterPro" id="IPR045257">
    <property type="entry name" value="E2/Pdx1"/>
</dbReference>
<evidence type="ECO:0000259" key="6">
    <source>
        <dbReference type="PROSITE" id="PS50968"/>
    </source>
</evidence>
<evidence type="ECO:0000256" key="3">
    <source>
        <dbReference type="ARBA" id="ARBA00022946"/>
    </source>
</evidence>
<protein>
    <submittedName>
        <fullName evidence="8">Dihydrolipoyllysine-residue acetyltransferase component of pyruvate dehydrogenase complex, mitochondrial</fullName>
    </submittedName>
</protein>
<feature type="region of interest" description="Disordered" evidence="5">
    <location>
        <begin position="1026"/>
        <end position="1068"/>
    </location>
</feature>
<feature type="region of interest" description="Disordered" evidence="5">
    <location>
        <begin position="757"/>
        <end position="779"/>
    </location>
</feature>
<feature type="compositionally biased region" description="Low complexity" evidence="5">
    <location>
        <begin position="631"/>
        <end position="673"/>
    </location>
</feature>
<dbReference type="Pfam" id="PF25541">
    <property type="entry name" value="TBCA_PH"/>
    <property type="match status" value="1"/>
</dbReference>
<feature type="region of interest" description="Disordered" evidence="5">
    <location>
        <begin position="64"/>
        <end position="84"/>
    </location>
</feature>
<dbReference type="GO" id="GO:0006086">
    <property type="term" value="P:pyruvate decarboxylation to acetyl-CoA"/>
    <property type="evidence" value="ECO:0007669"/>
    <property type="project" value="InterPro"/>
</dbReference>
<feature type="region of interest" description="Disordered" evidence="5">
    <location>
        <begin position="1235"/>
        <end position="1256"/>
    </location>
</feature>
<evidence type="ECO:0000256" key="2">
    <source>
        <dbReference type="ARBA" id="ARBA00022823"/>
    </source>
</evidence>
<feature type="coiled-coil region" evidence="4">
    <location>
        <begin position="136"/>
        <end position="163"/>
    </location>
</feature>
<feature type="compositionally biased region" description="Low complexity" evidence="5">
    <location>
        <begin position="321"/>
        <end position="333"/>
    </location>
</feature>
<name>E2BI31_HARSA</name>
<gene>
    <name evidence="8" type="ORF">EAI_03441</name>
</gene>
<dbReference type="PROSITE" id="PS51826">
    <property type="entry name" value="PSBD"/>
    <property type="match status" value="1"/>
</dbReference>
<dbReference type="SUPFAM" id="SSF51230">
    <property type="entry name" value="Single hybrid motif"/>
    <property type="match status" value="2"/>
</dbReference>
<dbReference type="Gene3D" id="3.30.559.10">
    <property type="entry name" value="Chloramphenicol acetyltransferase-like domain"/>
    <property type="match status" value="1"/>
</dbReference>
<keyword evidence="3" id="KW-0809">Transit peptide</keyword>